<dbReference type="GO" id="GO:0000272">
    <property type="term" value="P:polysaccharide catabolic process"/>
    <property type="evidence" value="ECO:0007669"/>
    <property type="project" value="UniProtKB-KW"/>
</dbReference>
<dbReference type="InterPro" id="IPR001375">
    <property type="entry name" value="Peptidase_S9_cat"/>
</dbReference>
<evidence type="ECO:0000313" key="7">
    <source>
        <dbReference type="EMBL" id="WTU38541.1"/>
    </source>
</evidence>
<dbReference type="AlphaFoldDB" id="A0AAU2GS87"/>
<evidence type="ECO:0000256" key="4">
    <source>
        <dbReference type="ARBA" id="ARBA00023326"/>
    </source>
</evidence>
<dbReference type="InterPro" id="IPR013783">
    <property type="entry name" value="Ig-like_fold"/>
</dbReference>
<accession>A0AAU2GS87</accession>
<evidence type="ECO:0000256" key="3">
    <source>
        <dbReference type="ARBA" id="ARBA00023295"/>
    </source>
</evidence>
<organism evidence="7">
    <name type="scientific">Streptomyces sp. NBC_00060</name>
    <dbReference type="NCBI Taxonomy" id="2975636"/>
    <lineage>
        <taxon>Bacteria</taxon>
        <taxon>Bacillati</taxon>
        <taxon>Actinomycetota</taxon>
        <taxon>Actinomycetes</taxon>
        <taxon>Kitasatosporales</taxon>
        <taxon>Streptomycetaceae</taxon>
        <taxon>Streptomyces</taxon>
    </lineage>
</organism>
<dbReference type="SUPFAM" id="SSF53474">
    <property type="entry name" value="alpha/beta-Hydrolases"/>
    <property type="match status" value="1"/>
</dbReference>
<dbReference type="Pfam" id="PF00326">
    <property type="entry name" value="Peptidase_S9"/>
    <property type="match status" value="1"/>
</dbReference>
<dbReference type="GO" id="GO:0008236">
    <property type="term" value="F:serine-type peptidase activity"/>
    <property type="evidence" value="ECO:0007669"/>
    <property type="project" value="InterPro"/>
</dbReference>
<dbReference type="SMART" id="SM00060">
    <property type="entry name" value="FN3"/>
    <property type="match status" value="1"/>
</dbReference>
<dbReference type="PROSITE" id="PS50853">
    <property type="entry name" value="FN3"/>
    <property type="match status" value="1"/>
</dbReference>
<keyword evidence="4" id="KW-0624">Polysaccharide degradation</keyword>
<evidence type="ECO:0000256" key="1">
    <source>
        <dbReference type="ARBA" id="ARBA00022729"/>
    </source>
</evidence>
<dbReference type="SUPFAM" id="SSF49265">
    <property type="entry name" value="Fibronectin type III"/>
    <property type="match status" value="1"/>
</dbReference>
<gene>
    <name evidence="7" type="ORF">OHV25_02660</name>
</gene>
<keyword evidence="1 5" id="KW-0732">Signal</keyword>
<proteinExistence type="predicted"/>
<dbReference type="InterPro" id="IPR050955">
    <property type="entry name" value="Plant_Biomass_Hydrol_Est"/>
</dbReference>
<dbReference type="CDD" id="cd00063">
    <property type="entry name" value="FN3"/>
    <property type="match status" value="1"/>
</dbReference>
<dbReference type="InterPro" id="IPR036116">
    <property type="entry name" value="FN3_sf"/>
</dbReference>
<dbReference type="Gene3D" id="3.40.50.1820">
    <property type="entry name" value="alpha/beta hydrolase"/>
    <property type="match status" value="2"/>
</dbReference>
<dbReference type="InterPro" id="IPR003961">
    <property type="entry name" value="FN3_dom"/>
</dbReference>
<evidence type="ECO:0000259" key="6">
    <source>
        <dbReference type="PROSITE" id="PS50853"/>
    </source>
</evidence>
<feature type="chain" id="PRO_5043446291" evidence="5">
    <location>
        <begin position="33"/>
        <end position="501"/>
    </location>
</feature>
<dbReference type="Pfam" id="PF00041">
    <property type="entry name" value="fn3"/>
    <property type="match status" value="1"/>
</dbReference>
<dbReference type="InterPro" id="IPR029058">
    <property type="entry name" value="AB_hydrolase_fold"/>
</dbReference>
<keyword evidence="2" id="KW-0378">Hydrolase</keyword>
<dbReference type="GO" id="GO:0016798">
    <property type="term" value="F:hydrolase activity, acting on glycosyl bonds"/>
    <property type="evidence" value="ECO:0007669"/>
    <property type="project" value="UniProtKB-KW"/>
</dbReference>
<feature type="domain" description="Fibronectin type-III" evidence="6">
    <location>
        <begin position="355"/>
        <end position="439"/>
    </location>
</feature>
<dbReference type="GO" id="GO:0006508">
    <property type="term" value="P:proteolysis"/>
    <property type="evidence" value="ECO:0007669"/>
    <property type="project" value="InterPro"/>
</dbReference>
<feature type="signal peptide" evidence="5">
    <location>
        <begin position="1"/>
        <end position="32"/>
    </location>
</feature>
<sequence length="501" mass="52543">MHYLKSINIRNLLVAVSAAIALSISPVTDAGAAAPTPAKGLLQPLDIDSVYVSGVSSGGFLANQLHVAHSEVFKGVGIFSAGPYECAQANLTTALYACMDTFMPRKTPAQLEQETRDRAASGSVDAVANLSGDSVWLYHGSSDRTVDRTVNDDLAAYYRDFGANVTYDTASNAGHAWVSPLGEVSCTSTAAPYLNNCGGDPEKDMLTHLFGSVRPAVSGPLTGRLVQFDQNAYVPGGSASAISMGNEGFSYIPQSCEAGASCRLMVALHGCYQYYGLIGDKFMAQAYLNEYADTNNMVVLYPQATTASDNPRGCWNWWGYGGDTHYAEKGGRQLTAITNMVHAIADAPTTPALPAPTGLTVTGTTANSISLTWNPVAGAASYNIYRDGSTANTTPLSSTAYSDSGLASGTSYAYTVAAVDNSGVVGLRSAPLTATTTTATTPLPNCWTTDNVSHNLAGRSYFIGDKSYAIGTGQYMGPHTSTAVSNLHLRSPGSWEVVPHC</sequence>
<reference evidence="7" key="1">
    <citation type="submission" date="2022-10" db="EMBL/GenBank/DDBJ databases">
        <title>The complete genomes of actinobacterial strains from the NBC collection.</title>
        <authorList>
            <person name="Joergensen T.S."/>
            <person name="Alvarez Arevalo M."/>
            <person name="Sterndorff E.B."/>
            <person name="Faurdal D."/>
            <person name="Vuksanovic O."/>
            <person name="Mourched A.-S."/>
            <person name="Charusanti P."/>
            <person name="Shaw S."/>
            <person name="Blin K."/>
            <person name="Weber T."/>
        </authorList>
    </citation>
    <scope>NUCLEOTIDE SEQUENCE</scope>
    <source>
        <strain evidence="7">NBC_00060</strain>
    </source>
</reference>
<protein>
    <submittedName>
        <fullName evidence="7">Fibronectin type III domain-containing protein</fullName>
    </submittedName>
</protein>
<dbReference type="PANTHER" id="PTHR43037">
    <property type="entry name" value="UNNAMED PRODUCT-RELATED"/>
    <property type="match status" value="1"/>
</dbReference>
<dbReference type="Gene3D" id="2.60.40.10">
    <property type="entry name" value="Immunoglobulins"/>
    <property type="match status" value="1"/>
</dbReference>
<dbReference type="PANTHER" id="PTHR43037:SF5">
    <property type="entry name" value="FERULOYL ESTERASE"/>
    <property type="match status" value="1"/>
</dbReference>
<name>A0AAU2GS87_9ACTN</name>
<evidence type="ECO:0000256" key="2">
    <source>
        <dbReference type="ARBA" id="ARBA00022801"/>
    </source>
</evidence>
<evidence type="ECO:0000256" key="5">
    <source>
        <dbReference type="SAM" id="SignalP"/>
    </source>
</evidence>
<keyword evidence="4" id="KW-0119">Carbohydrate metabolism</keyword>
<dbReference type="EMBL" id="CP108253">
    <property type="protein sequence ID" value="WTU38541.1"/>
    <property type="molecule type" value="Genomic_DNA"/>
</dbReference>
<keyword evidence="3" id="KW-0326">Glycosidase</keyword>